<sequence length="67" mass="8019">MWFKKYGQQLFVQSIIDLVLLSHGTYTLGGWAYFVWVRYVQGYTIHGFFRLHLSLEAPRYNLVTILY</sequence>
<protein>
    <submittedName>
        <fullName evidence="1">Uncharacterized protein</fullName>
    </submittedName>
</protein>
<name>A0ABN7RMQ3_9BACT</name>
<dbReference type="EMBL" id="CAJRAU010000014">
    <property type="protein sequence ID" value="CAG5074774.1"/>
    <property type="molecule type" value="Genomic_DNA"/>
</dbReference>
<accession>A0ABN7RMQ3</accession>
<evidence type="ECO:0000313" key="1">
    <source>
        <dbReference type="EMBL" id="CAG5074774.1"/>
    </source>
</evidence>
<organism evidence="1 2">
    <name type="scientific">Dyadobacter linearis</name>
    <dbReference type="NCBI Taxonomy" id="2823330"/>
    <lineage>
        <taxon>Bacteria</taxon>
        <taxon>Pseudomonadati</taxon>
        <taxon>Bacteroidota</taxon>
        <taxon>Cytophagia</taxon>
        <taxon>Cytophagales</taxon>
        <taxon>Spirosomataceae</taxon>
        <taxon>Dyadobacter</taxon>
    </lineage>
</organism>
<comment type="caution">
    <text evidence="1">The sequence shown here is derived from an EMBL/GenBank/DDBJ whole genome shotgun (WGS) entry which is preliminary data.</text>
</comment>
<evidence type="ECO:0000313" key="2">
    <source>
        <dbReference type="Proteomes" id="UP000679725"/>
    </source>
</evidence>
<dbReference type="Proteomes" id="UP000679725">
    <property type="component" value="Unassembled WGS sequence"/>
</dbReference>
<proteinExistence type="predicted"/>
<keyword evidence="2" id="KW-1185">Reference proteome</keyword>
<gene>
    <name evidence="1" type="ORF">DYBT9623_05462</name>
</gene>
<reference evidence="1 2" key="1">
    <citation type="submission" date="2021-04" db="EMBL/GenBank/DDBJ databases">
        <authorList>
            <person name="Rodrigo-Torres L."/>
            <person name="Arahal R. D."/>
            <person name="Lucena T."/>
        </authorList>
    </citation>
    <scope>NUCLEOTIDE SEQUENCE [LARGE SCALE GENOMIC DNA]</scope>
    <source>
        <strain evidence="1 2">CECT 9623</strain>
    </source>
</reference>